<dbReference type="AlphaFoldDB" id="A0A132NQK8"/>
<dbReference type="VEuPathDB" id="GiardiaDB:QR46_3716"/>
<feature type="domain" description="Ribosomal RNA-processing protein 14/surfeit locus protein 6 C-terminal" evidence="2">
    <location>
        <begin position="53"/>
        <end position="177"/>
    </location>
</feature>
<evidence type="ECO:0000256" key="1">
    <source>
        <dbReference type="SAM" id="MobiDB-lite"/>
    </source>
</evidence>
<sequence>MANLRIEEIYERLASVMAALPLQVAIRPHRVSQHMLLERFENNRAADSELFKRSERKQPEPKKESSDNASSSGSLESDTDDVQAANVGTAENERVQIIDGVPRSRKAANKRALKEAITAKKEREVAIAAAAKGDRTAMDSIVDKEYDVATRRASGEKVRDDPARIRKSIKNSQSRRPRGKAAPKPQKPSFPIKSQAGFGRAPKQGCKH</sequence>
<feature type="compositionally biased region" description="Basic residues" evidence="1">
    <location>
        <begin position="165"/>
        <end position="181"/>
    </location>
</feature>
<feature type="compositionally biased region" description="Basic and acidic residues" evidence="1">
    <location>
        <begin position="48"/>
        <end position="66"/>
    </location>
</feature>
<proteinExistence type="predicted"/>
<dbReference type="Pfam" id="PF04935">
    <property type="entry name" value="SURF6"/>
    <property type="match status" value="1"/>
</dbReference>
<evidence type="ECO:0000259" key="2">
    <source>
        <dbReference type="Pfam" id="PF04935"/>
    </source>
</evidence>
<feature type="region of interest" description="Disordered" evidence="1">
    <location>
        <begin position="48"/>
        <end position="106"/>
    </location>
</feature>
<feature type="compositionally biased region" description="Basic and acidic residues" evidence="1">
    <location>
        <begin position="150"/>
        <end position="164"/>
    </location>
</feature>
<dbReference type="Proteomes" id="UP000070089">
    <property type="component" value="Unassembled WGS sequence"/>
</dbReference>
<evidence type="ECO:0000313" key="4">
    <source>
        <dbReference type="Proteomes" id="UP000070089"/>
    </source>
</evidence>
<accession>A0A132NQK8</accession>
<organism evidence="3 4">
    <name type="scientific">Giardia duodenalis assemblage B</name>
    <dbReference type="NCBI Taxonomy" id="1394984"/>
    <lineage>
        <taxon>Eukaryota</taxon>
        <taxon>Metamonada</taxon>
        <taxon>Diplomonadida</taxon>
        <taxon>Hexamitidae</taxon>
        <taxon>Giardiinae</taxon>
        <taxon>Giardia</taxon>
    </lineage>
</organism>
<dbReference type="EMBL" id="JXTI01000124">
    <property type="protein sequence ID" value="KWX12306.1"/>
    <property type="molecule type" value="Genomic_DNA"/>
</dbReference>
<comment type="caution">
    <text evidence="3">The sequence shown here is derived from an EMBL/GenBank/DDBJ whole genome shotgun (WGS) entry which is preliminary data.</text>
</comment>
<protein>
    <recommendedName>
        <fullName evidence="2">Ribosomal RNA-processing protein 14/surfeit locus protein 6 C-terminal domain-containing protein</fullName>
    </recommendedName>
</protein>
<gene>
    <name evidence="3" type="ORF">QR46_3716</name>
</gene>
<dbReference type="InterPro" id="IPR029190">
    <property type="entry name" value="Rrp14/SURF6_C"/>
</dbReference>
<name>A0A132NQK8_GIAIN</name>
<feature type="compositionally biased region" description="Polar residues" evidence="1">
    <location>
        <begin position="67"/>
        <end position="76"/>
    </location>
</feature>
<dbReference type="OrthoDB" id="10258861at2759"/>
<feature type="region of interest" description="Disordered" evidence="1">
    <location>
        <begin position="150"/>
        <end position="208"/>
    </location>
</feature>
<reference evidence="3 4" key="1">
    <citation type="journal article" date="2015" name="Mol. Biochem. Parasitol.">
        <title>Identification of polymorphic genes for use in assemblage B genotyping assays through comparative genomics of multiple assemblage B Giardia duodenalis isolates.</title>
        <authorList>
            <person name="Wielinga C."/>
            <person name="Thompson R.C."/>
            <person name="Monis P."/>
            <person name="Ryan U."/>
        </authorList>
    </citation>
    <scope>NUCLEOTIDE SEQUENCE [LARGE SCALE GENOMIC DNA]</scope>
    <source>
        <strain evidence="3 4">BAH15c1</strain>
    </source>
</reference>
<evidence type="ECO:0000313" key="3">
    <source>
        <dbReference type="EMBL" id="KWX12306.1"/>
    </source>
</evidence>